<dbReference type="InterPro" id="IPR036390">
    <property type="entry name" value="WH_DNA-bd_sf"/>
</dbReference>
<protein>
    <submittedName>
        <fullName evidence="8">Transcriptional repressor</fullName>
    </submittedName>
</protein>
<evidence type="ECO:0000256" key="3">
    <source>
        <dbReference type="ARBA" id="ARBA00022833"/>
    </source>
</evidence>
<accession>A0A3N0BD08</accession>
<evidence type="ECO:0000256" key="2">
    <source>
        <dbReference type="ARBA" id="ARBA00022491"/>
    </source>
</evidence>
<dbReference type="Pfam" id="PF01475">
    <property type="entry name" value="FUR"/>
    <property type="match status" value="1"/>
</dbReference>
<dbReference type="AlphaFoldDB" id="A0A3N0BD08"/>
<dbReference type="Gene3D" id="3.30.1490.190">
    <property type="match status" value="1"/>
</dbReference>
<keyword evidence="9" id="KW-1185">Reference proteome</keyword>
<dbReference type="GO" id="GO:0003700">
    <property type="term" value="F:DNA-binding transcription factor activity"/>
    <property type="evidence" value="ECO:0007669"/>
    <property type="project" value="InterPro"/>
</dbReference>
<keyword evidence="7" id="KW-0479">Metal-binding</keyword>
<evidence type="ECO:0000313" key="9">
    <source>
        <dbReference type="Proteomes" id="UP000278632"/>
    </source>
</evidence>
<evidence type="ECO:0000256" key="1">
    <source>
        <dbReference type="ARBA" id="ARBA00007957"/>
    </source>
</evidence>
<feature type="binding site" evidence="7">
    <location>
        <position position="129"/>
    </location>
    <ligand>
        <name>Zn(2+)</name>
        <dbReference type="ChEBI" id="CHEBI:29105"/>
    </ligand>
</feature>
<feature type="binding site" evidence="7">
    <location>
        <position position="132"/>
    </location>
    <ligand>
        <name>Zn(2+)</name>
        <dbReference type="ChEBI" id="CHEBI:29105"/>
    </ligand>
</feature>
<dbReference type="Proteomes" id="UP000278632">
    <property type="component" value="Unassembled WGS sequence"/>
</dbReference>
<dbReference type="PANTHER" id="PTHR33202">
    <property type="entry name" value="ZINC UPTAKE REGULATION PROTEIN"/>
    <property type="match status" value="1"/>
</dbReference>
<dbReference type="InterPro" id="IPR036388">
    <property type="entry name" value="WH-like_DNA-bd_sf"/>
</dbReference>
<dbReference type="InterPro" id="IPR043135">
    <property type="entry name" value="Fur_C"/>
</dbReference>
<keyword evidence="5" id="KW-0238">DNA-binding</keyword>
<comment type="cofactor">
    <cofactor evidence="7">
        <name>Zn(2+)</name>
        <dbReference type="ChEBI" id="CHEBI:29105"/>
    </cofactor>
    <text evidence="7">Binds 1 zinc ion per subunit.</text>
</comment>
<gene>
    <name evidence="8" type="ORF">DMP08_05860</name>
</gene>
<dbReference type="OrthoDB" id="8659436at2"/>
<dbReference type="GO" id="GO:0045892">
    <property type="term" value="P:negative regulation of DNA-templated transcription"/>
    <property type="evidence" value="ECO:0007669"/>
    <property type="project" value="TreeGrafter"/>
</dbReference>
<evidence type="ECO:0000313" key="8">
    <source>
        <dbReference type="EMBL" id="RNL45091.1"/>
    </source>
</evidence>
<comment type="caution">
    <text evidence="8">The sequence shown here is derived from an EMBL/GenBank/DDBJ whole genome shotgun (WGS) entry which is preliminary data.</text>
</comment>
<reference evidence="9" key="1">
    <citation type="submission" date="2018-05" db="EMBL/GenBank/DDBJ databases">
        <title>Genome Sequencing of selected type strains of the family Eggerthellaceae.</title>
        <authorList>
            <person name="Danylec N."/>
            <person name="Stoll D.A."/>
            <person name="Doetsch A."/>
            <person name="Huch M."/>
        </authorList>
    </citation>
    <scope>NUCLEOTIDE SEQUENCE [LARGE SCALE GENOMIC DNA]</scope>
    <source>
        <strain evidence="9">DSM 16106</strain>
    </source>
</reference>
<evidence type="ECO:0000256" key="6">
    <source>
        <dbReference type="ARBA" id="ARBA00023163"/>
    </source>
</evidence>
<dbReference type="Gene3D" id="1.10.10.10">
    <property type="entry name" value="Winged helix-like DNA-binding domain superfamily/Winged helix DNA-binding domain"/>
    <property type="match status" value="1"/>
</dbReference>
<keyword evidence="4" id="KW-0805">Transcription regulation</keyword>
<sequence length="145" mass="16117">MTPRTAYRTKQKALVAECMDRHADEFLTVDEVWGNLKSHGSAIGRTTVYRTLEAAVAQGAVVKVAGIKGTAARYRARSTDQDRQGQLSCIRCKAVLPLDCSMLQSFSHHVKERHGFEIDQRRTVLYGLCAACEARDRQESGPYAT</sequence>
<evidence type="ECO:0000256" key="4">
    <source>
        <dbReference type="ARBA" id="ARBA00023015"/>
    </source>
</evidence>
<dbReference type="GO" id="GO:0008270">
    <property type="term" value="F:zinc ion binding"/>
    <property type="evidence" value="ECO:0007669"/>
    <property type="project" value="TreeGrafter"/>
</dbReference>
<feature type="binding site" evidence="7">
    <location>
        <position position="89"/>
    </location>
    <ligand>
        <name>Zn(2+)</name>
        <dbReference type="ChEBI" id="CHEBI:29105"/>
    </ligand>
</feature>
<dbReference type="InterPro" id="IPR002481">
    <property type="entry name" value="FUR"/>
</dbReference>
<feature type="binding site" evidence="7">
    <location>
        <position position="92"/>
    </location>
    <ligand>
        <name>Zn(2+)</name>
        <dbReference type="ChEBI" id="CHEBI:29105"/>
    </ligand>
</feature>
<keyword evidence="2" id="KW-0678">Repressor</keyword>
<dbReference type="PANTHER" id="PTHR33202:SF7">
    <property type="entry name" value="FERRIC UPTAKE REGULATION PROTEIN"/>
    <property type="match status" value="1"/>
</dbReference>
<keyword evidence="6" id="KW-0804">Transcription</keyword>
<comment type="similarity">
    <text evidence="1">Belongs to the Fur family.</text>
</comment>
<proteinExistence type="inferred from homology"/>
<dbReference type="SUPFAM" id="SSF46785">
    <property type="entry name" value="Winged helix' DNA-binding domain"/>
    <property type="match status" value="1"/>
</dbReference>
<dbReference type="GO" id="GO:0000976">
    <property type="term" value="F:transcription cis-regulatory region binding"/>
    <property type="evidence" value="ECO:0007669"/>
    <property type="project" value="TreeGrafter"/>
</dbReference>
<organism evidence="8 9">
    <name type="scientific">Paraeggerthella hongkongensis</name>
    <dbReference type="NCBI Taxonomy" id="230658"/>
    <lineage>
        <taxon>Bacteria</taxon>
        <taxon>Bacillati</taxon>
        <taxon>Actinomycetota</taxon>
        <taxon>Coriobacteriia</taxon>
        <taxon>Eggerthellales</taxon>
        <taxon>Eggerthellaceae</taxon>
        <taxon>Paraeggerthella</taxon>
    </lineage>
</organism>
<dbReference type="GO" id="GO:1900376">
    <property type="term" value="P:regulation of secondary metabolite biosynthetic process"/>
    <property type="evidence" value="ECO:0007669"/>
    <property type="project" value="TreeGrafter"/>
</dbReference>
<evidence type="ECO:0000256" key="7">
    <source>
        <dbReference type="PIRSR" id="PIRSR602481-1"/>
    </source>
</evidence>
<dbReference type="RefSeq" id="WP_123192018.1">
    <property type="nucleotide sequence ID" value="NZ_QICD01000008.1"/>
</dbReference>
<dbReference type="CDD" id="cd07153">
    <property type="entry name" value="Fur_like"/>
    <property type="match status" value="1"/>
</dbReference>
<dbReference type="EMBL" id="QICD01000008">
    <property type="protein sequence ID" value="RNL45091.1"/>
    <property type="molecule type" value="Genomic_DNA"/>
</dbReference>
<keyword evidence="3 7" id="KW-0862">Zinc</keyword>
<evidence type="ECO:0000256" key="5">
    <source>
        <dbReference type="ARBA" id="ARBA00023125"/>
    </source>
</evidence>
<name>A0A3N0BD08_9ACTN</name>